<feature type="region of interest" description="Disordered" evidence="2">
    <location>
        <begin position="72"/>
        <end position="96"/>
    </location>
</feature>
<feature type="compositionally biased region" description="Basic and acidic residues" evidence="2">
    <location>
        <begin position="31"/>
        <end position="43"/>
    </location>
</feature>
<dbReference type="EMBL" id="WWBZ02000033">
    <property type="protein sequence ID" value="KAF4307155.1"/>
    <property type="molecule type" value="Genomic_DNA"/>
</dbReference>
<organism evidence="3 4">
    <name type="scientific">Botryosphaeria dothidea</name>
    <dbReference type="NCBI Taxonomy" id="55169"/>
    <lineage>
        <taxon>Eukaryota</taxon>
        <taxon>Fungi</taxon>
        <taxon>Dikarya</taxon>
        <taxon>Ascomycota</taxon>
        <taxon>Pezizomycotina</taxon>
        <taxon>Dothideomycetes</taxon>
        <taxon>Dothideomycetes incertae sedis</taxon>
        <taxon>Botryosphaeriales</taxon>
        <taxon>Botryosphaeriaceae</taxon>
        <taxon>Botryosphaeria</taxon>
    </lineage>
</organism>
<dbReference type="AlphaFoldDB" id="A0A8H4ITI2"/>
<keyword evidence="1" id="KW-0175">Coiled coil</keyword>
<feature type="coiled-coil region" evidence="1">
    <location>
        <begin position="420"/>
        <end position="475"/>
    </location>
</feature>
<evidence type="ECO:0000256" key="2">
    <source>
        <dbReference type="SAM" id="MobiDB-lite"/>
    </source>
</evidence>
<protein>
    <submittedName>
        <fullName evidence="3">Uncharacterized protein</fullName>
    </submittedName>
</protein>
<gene>
    <name evidence="3" type="ORF">GTA08_BOTSDO05109</name>
</gene>
<accession>A0A8H4ITI2</accession>
<sequence length="579" mass="65663">MHSPPPSEGKQPSAAERRSQTPRAATPAAEEETKSNGDDHDNANDAETDVEYDAREYLSWYYECLEDDDFSEDHLPLLAPSPSPMAEYERDGGRDWSSLSNASSVTLASYDEDEDIDTDSIVAWGNEEWLEWHPDEEEERRRKEMEEQRESLDHCFEELQGTMFQGNHQRVDEQRRLESTVTQLREKMASFNSVLGEHNSVLSELIKHCRAGQNEAKGMKESFAVDLQKIQEAVDGLLSFQGQMRGLGIQDTFDLVLVSLRFWEDQTNAANDELAALGQRVAHLEEGKAKQETGASTHDSKSADLEKKVDQMLEGLRDAHVRSQVQQARIQELEDYLGTQRATEDSDYGAKVADLEQKIDVMHEVLQQDRKESGGHLEAQRAAQAGTQRQIESTARILKTAEASIMSNRDQAALNTLQVRAETGLQLGELKKQLQRANRRIDTLEDDNEMLKTTMQSVQEQVDELSEDIRKTKVERAQGAEMIKRLASSVDGLGIDAISEKFRSLEYTNSNIWHRITNSIEPTLGMLKEKFRKDLMNPAKNTEGPERIQTFVPETSTNQAPAYSIPKPSPYTYYKRYPF</sequence>
<comment type="caution">
    <text evidence="3">The sequence shown here is derived from an EMBL/GenBank/DDBJ whole genome shotgun (WGS) entry which is preliminary data.</text>
</comment>
<name>A0A8H4ITI2_9PEZI</name>
<evidence type="ECO:0000313" key="4">
    <source>
        <dbReference type="Proteomes" id="UP000572817"/>
    </source>
</evidence>
<keyword evidence="4" id="KW-1185">Reference proteome</keyword>
<evidence type="ECO:0000313" key="3">
    <source>
        <dbReference type="EMBL" id="KAF4307155.1"/>
    </source>
</evidence>
<proteinExistence type="predicted"/>
<feature type="region of interest" description="Disordered" evidence="2">
    <location>
        <begin position="1"/>
        <end position="51"/>
    </location>
</feature>
<evidence type="ECO:0000256" key="1">
    <source>
        <dbReference type="SAM" id="Coils"/>
    </source>
</evidence>
<dbReference type="Proteomes" id="UP000572817">
    <property type="component" value="Unassembled WGS sequence"/>
</dbReference>
<reference evidence="3" key="1">
    <citation type="submission" date="2020-04" db="EMBL/GenBank/DDBJ databases">
        <title>Genome Assembly and Annotation of Botryosphaeria dothidea sdau 11-99, a Latent Pathogen of Apple Fruit Ring Rot in China.</title>
        <authorList>
            <person name="Yu C."/>
            <person name="Diao Y."/>
            <person name="Lu Q."/>
            <person name="Zhao J."/>
            <person name="Cui S."/>
            <person name="Peng C."/>
            <person name="He B."/>
            <person name="Liu H."/>
        </authorList>
    </citation>
    <scope>NUCLEOTIDE SEQUENCE [LARGE SCALE GENOMIC DNA]</scope>
    <source>
        <strain evidence="3">Sdau11-99</strain>
    </source>
</reference>